<keyword evidence="2" id="KW-1185">Reference proteome</keyword>
<name>A0AAN9K6S5_CLITE</name>
<evidence type="ECO:0000313" key="2">
    <source>
        <dbReference type="Proteomes" id="UP001359559"/>
    </source>
</evidence>
<proteinExistence type="predicted"/>
<gene>
    <name evidence="1" type="ORF">RJT34_08758</name>
</gene>
<protein>
    <submittedName>
        <fullName evidence="1">Uncharacterized protein</fullName>
    </submittedName>
</protein>
<evidence type="ECO:0000313" key="1">
    <source>
        <dbReference type="EMBL" id="KAK7310946.1"/>
    </source>
</evidence>
<sequence>MGQRCARQGRSGQSAIAGESAVTSLFACRDEGRRSWSVRVRIRVGGLGRPVTGLGRDLAGGRRQIWFAVGWRSRKDLGGDVEIGQSGEELVNRSRRGRSVQLPFAKRVKMEKGK</sequence>
<dbReference type="EMBL" id="JAYKXN010000002">
    <property type="protein sequence ID" value="KAK7310946.1"/>
    <property type="molecule type" value="Genomic_DNA"/>
</dbReference>
<dbReference type="AlphaFoldDB" id="A0AAN9K6S5"/>
<organism evidence="1 2">
    <name type="scientific">Clitoria ternatea</name>
    <name type="common">Butterfly pea</name>
    <dbReference type="NCBI Taxonomy" id="43366"/>
    <lineage>
        <taxon>Eukaryota</taxon>
        <taxon>Viridiplantae</taxon>
        <taxon>Streptophyta</taxon>
        <taxon>Embryophyta</taxon>
        <taxon>Tracheophyta</taxon>
        <taxon>Spermatophyta</taxon>
        <taxon>Magnoliopsida</taxon>
        <taxon>eudicotyledons</taxon>
        <taxon>Gunneridae</taxon>
        <taxon>Pentapetalae</taxon>
        <taxon>rosids</taxon>
        <taxon>fabids</taxon>
        <taxon>Fabales</taxon>
        <taxon>Fabaceae</taxon>
        <taxon>Papilionoideae</taxon>
        <taxon>50 kb inversion clade</taxon>
        <taxon>NPAAA clade</taxon>
        <taxon>indigoferoid/millettioid clade</taxon>
        <taxon>Phaseoleae</taxon>
        <taxon>Clitoria</taxon>
    </lineage>
</organism>
<accession>A0AAN9K6S5</accession>
<comment type="caution">
    <text evidence="1">The sequence shown here is derived from an EMBL/GenBank/DDBJ whole genome shotgun (WGS) entry which is preliminary data.</text>
</comment>
<dbReference type="Proteomes" id="UP001359559">
    <property type="component" value="Unassembled WGS sequence"/>
</dbReference>
<reference evidence="1 2" key="1">
    <citation type="submission" date="2024-01" db="EMBL/GenBank/DDBJ databases">
        <title>The genomes of 5 underutilized Papilionoideae crops provide insights into root nodulation and disease resistance.</title>
        <authorList>
            <person name="Yuan L."/>
        </authorList>
    </citation>
    <scope>NUCLEOTIDE SEQUENCE [LARGE SCALE GENOMIC DNA]</scope>
    <source>
        <strain evidence="1">LY-2023</strain>
        <tissue evidence="1">Leaf</tissue>
    </source>
</reference>